<dbReference type="SUPFAM" id="SSF82549">
    <property type="entry name" value="DAK1/DegV-like"/>
    <property type="match status" value="1"/>
</dbReference>
<gene>
    <name evidence="3" type="ORF">FC98_GL000848</name>
</gene>
<dbReference type="Pfam" id="PF02645">
    <property type="entry name" value="DegV"/>
    <property type="match status" value="1"/>
</dbReference>
<dbReference type="Proteomes" id="UP000051439">
    <property type="component" value="Unassembled WGS sequence"/>
</dbReference>
<keyword evidence="4" id="KW-1185">Reference proteome</keyword>
<evidence type="ECO:0000256" key="2">
    <source>
        <dbReference type="ARBA" id="ARBA00023121"/>
    </source>
</evidence>
<name>A0A0R1NUP5_9LACO</name>
<sequence>MPEKIALLVDSASDVPPETLKKYDNIGVAPMLITMAGKEYRDNVDITPAEFYDKLDGLAELPTTSAPTQGSIQEQIDALKERGFDHFIGITISAKLSVSFSLFNQVSQENAGVEMAVINTKNIGIGSGLFAVYAEQLIDAGKSYAEIIDRLNAAVAKSRIFFYIPSLKYLRAGGRIGKVAGLVGSLLKIKPVISCDPDGVYFPITKARTEQKAILRMVNLAAEAAKEAQSVRIAVVNGADESLMQKVAEQLHHLFPYDKIYTGSVSPVLGVHTGPGLVGIAVQVGDQLN</sequence>
<organism evidence="3 4">
    <name type="scientific">Lentilactobacillus kisonensis DSM 19906 = JCM 15041</name>
    <dbReference type="NCBI Taxonomy" id="1423766"/>
    <lineage>
        <taxon>Bacteria</taxon>
        <taxon>Bacillati</taxon>
        <taxon>Bacillota</taxon>
        <taxon>Bacilli</taxon>
        <taxon>Lactobacillales</taxon>
        <taxon>Lactobacillaceae</taxon>
        <taxon>Lentilactobacillus</taxon>
    </lineage>
</organism>
<accession>A0A0R1NUP5</accession>
<dbReference type="PANTHER" id="PTHR33434:SF2">
    <property type="entry name" value="FATTY ACID-BINDING PROTEIN TM_1468"/>
    <property type="match status" value="1"/>
</dbReference>
<evidence type="ECO:0000313" key="3">
    <source>
        <dbReference type="EMBL" id="KRL21258.1"/>
    </source>
</evidence>
<dbReference type="EMBL" id="AZEB01000016">
    <property type="protein sequence ID" value="KRL21258.1"/>
    <property type="molecule type" value="Genomic_DNA"/>
</dbReference>
<dbReference type="InterPro" id="IPR050270">
    <property type="entry name" value="DegV_domain_contain"/>
</dbReference>
<dbReference type="PANTHER" id="PTHR33434">
    <property type="entry name" value="DEGV DOMAIN-CONTAINING PROTEIN DR_1986-RELATED"/>
    <property type="match status" value="1"/>
</dbReference>
<proteinExistence type="predicted"/>
<dbReference type="GO" id="GO:0008289">
    <property type="term" value="F:lipid binding"/>
    <property type="evidence" value="ECO:0007669"/>
    <property type="project" value="UniProtKB-KW"/>
</dbReference>
<reference evidence="3 4" key="1">
    <citation type="journal article" date="2015" name="Genome Announc.">
        <title>Expanding the biotechnology potential of lactobacilli through comparative genomics of 213 strains and associated genera.</title>
        <authorList>
            <person name="Sun Z."/>
            <person name="Harris H.M."/>
            <person name="McCann A."/>
            <person name="Guo C."/>
            <person name="Argimon S."/>
            <person name="Zhang W."/>
            <person name="Yang X."/>
            <person name="Jeffery I.B."/>
            <person name="Cooney J.C."/>
            <person name="Kagawa T.F."/>
            <person name="Liu W."/>
            <person name="Song Y."/>
            <person name="Salvetti E."/>
            <person name="Wrobel A."/>
            <person name="Rasinkangas P."/>
            <person name="Parkhill J."/>
            <person name="Rea M.C."/>
            <person name="O'Sullivan O."/>
            <person name="Ritari J."/>
            <person name="Douillard F.P."/>
            <person name="Paul Ross R."/>
            <person name="Yang R."/>
            <person name="Briner A.E."/>
            <person name="Felis G.E."/>
            <person name="de Vos W.M."/>
            <person name="Barrangou R."/>
            <person name="Klaenhammer T.R."/>
            <person name="Caufield P.W."/>
            <person name="Cui Y."/>
            <person name="Zhang H."/>
            <person name="O'Toole P.W."/>
        </authorList>
    </citation>
    <scope>NUCLEOTIDE SEQUENCE [LARGE SCALE GENOMIC DNA]</scope>
    <source>
        <strain evidence="3 4">DSM 19906</strain>
    </source>
</reference>
<dbReference type="RefSeq" id="WP_008857243.1">
    <property type="nucleotide sequence ID" value="NZ_AZEB01000016.1"/>
</dbReference>
<dbReference type="AlphaFoldDB" id="A0A0R1NUP5"/>
<evidence type="ECO:0000313" key="4">
    <source>
        <dbReference type="Proteomes" id="UP000051439"/>
    </source>
</evidence>
<dbReference type="InterPro" id="IPR003797">
    <property type="entry name" value="DegV"/>
</dbReference>
<keyword evidence="2" id="KW-0446">Lipid-binding</keyword>
<dbReference type="NCBIfam" id="TIGR00762">
    <property type="entry name" value="DegV"/>
    <property type="match status" value="1"/>
</dbReference>
<dbReference type="Gene3D" id="3.30.1180.10">
    <property type="match status" value="1"/>
</dbReference>
<dbReference type="PROSITE" id="PS51482">
    <property type="entry name" value="DEGV"/>
    <property type="match status" value="1"/>
</dbReference>
<protein>
    <submittedName>
        <fullName evidence="3">EDD domain protein, DegV family</fullName>
    </submittedName>
</protein>
<comment type="function">
    <text evidence="1">May bind long-chain fatty acids, such as palmitate, and may play a role in lipid transport or fatty acid metabolism.</text>
</comment>
<dbReference type="Gene3D" id="3.40.50.10170">
    <property type="match status" value="1"/>
</dbReference>
<dbReference type="PATRIC" id="fig|1423766.4.peg.867"/>
<comment type="caution">
    <text evidence="3">The sequence shown here is derived from an EMBL/GenBank/DDBJ whole genome shotgun (WGS) entry which is preliminary data.</text>
</comment>
<evidence type="ECO:0000256" key="1">
    <source>
        <dbReference type="ARBA" id="ARBA00003238"/>
    </source>
</evidence>
<dbReference type="InterPro" id="IPR043168">
    <property type="entry name" value="DegV_C"/>
</dbReference>